<comment type="subcellular location">
    <subcellularLocation>
        <location evidence="1 7 8">Cytoplasm</location>
    </subcellularLocation>
</comment>
<dbReference type="PANTHER" id="PTHR43692:SF1">
    <property type="entry name" value="UDP-N-ACETYLMURAMOYLALANINE--D-GLUTAMATE LIGASE"/>
    <property type="match status" value="1"/>
</dbReference>
<dbReference type="Gene3D" id="3.40.50.720">
    <property type="entry name" value="NAD(P)-binding Rossmann-like Domain"/>
    <property type="match status" value="1"/>
</dbReference>
<dbReference type="Gene3D" id="3.40.1190.10">
    <property type="entry name" value="Mur-like, catalytic domain"/>
    <property type="match status" value="1"/>
</dbReference>
<comment type="function">
    <text evidence="7 8">Cell wall formation. Catalyzes the addition of glutamate to the nucleotide precursor UDP-N-acetylmuramoyl-L-alanine (UMA).</text>
</comment>
<dbReference type="UniPathway" id="UPA00219"/>
<dbReference type="GO" id="GO:0009252">
    <property type="term" value="P:peptidoglycan biosynthetic process"/>
    <property type="evidence" value="ECO:0007669"/>
    <property type="project" value="UniProtKB-UniRule"/>
</dbReference>
<dbReference type="GO" id="GO:0005737">
    <property type="term" value="C:cytoplasm"/>
    <property type="evidence" value="ECO:0007669"/>
    <property type="project" value="UniProtKB-SubCell"/>
</dbReference>
<evidence type="ECO:0000256" key="2">
    <source>
        <dbReference type="ARBA" id="ARBA00004752"/>
    </source>
</evidence>
<organism evidence="11 12">
    <name type="scientific">Sinobacterium caligoides</name>
    <dbReference type="NCBI Taxonomy" id="933926"/>
    <lineage>
        <taxon>Bacteria</taxon>
        <taxon>Pseudomonadati</taxon>
        <taxon>Pseudomonadota</taxon>
        <taxon>Gammaproteobacteria</taxon>
        <taxon>Cellvibrionales</taxon>
        <taxon>Spongiibacteraceae</taxon>
        <taxon>Sinobacterium</taxon>
    </lineage>
</organism>
<dbReference type="NCBIfam" id="TIGR01087">
    <property type="entry name" value="murD"/>
    <property type="match status" value="1"/>
</dbReference>
<keyword evidence="3 7" id="KW-0963">Cytoplasm</keyword>
<dbReference type="AlphaFoldDB" id="A0A3N2D4U4"/>
<dbReference type="PANTHER" id="PTHR43692">
    <property type="entry name" value="UDP-N-ACETYLMURAMOYLALANINE--D-GLUTAMATE LIGASE"/>
    <property type="match status" value="1"/>
</dbReference>
<dbReference type="InterPro" id="IPR013221">
    <property type="entry name" value="Mur_ligase_cen"/>
</dbReference>
<dbReference type="Proteomes" id="UP000275394">
    <property type="component" value="Unassembled WGS sequence"/>
</dbReference>
<evidence type="ECO:0000256" key="3">
    <source>
        <dbReference type="ARBA" id="ARBA00022490"/>
    </source>
</evidence>
<dbReference type="HAMAP" id="MF_00639">
    <property type="entry name" value="MurD"/>
    <property type="match status" value="1"/>
</dbReference>
<dbReference type="InterPro" id="IPR005762">
    <property type="entry name" value="MurD"/>
</dbReference>
<dbReference type="EMBL" id="RKHR01000011">
    <property type="protein sequence ID" value="ROR94783.1"/>
    <property type="molecule type" value="Genomic_DNA"/>
</dbReference>
<dbReference type="RefSeq" id="WP_123714232.1">
    <property type="nucleotide sequence ID" value="NZ_RKHR01000011.1"/>
</dbReference>
<dbReference type="InterPro" id="IPR004101">
    <property type="entry name" value="Mur_ligase_C"/>
</dbReference>
<dbReference type="GO" id="GO:0051301">
    <property type="term" value="P:cell division"/>
    <property type="evidence" value="ECO:0007669"/>
    <property type="project" value="UniProtKB-KW"/>
</dbReference>
<feature type="binding site" evidence="7">
    <location>
        <begin position="117"/>
        <end position="123"/>
    </location>
    <ligand>
        <name>ATP</name>
        <dbReference type="ChEBI" id="CHEBI:30616"/>
    </ligand>
</feature>
<dbReference type="EC" id="6.3.2.9" evidence="7 8"/>
<keyword evidence="7 8" id="KW-0961">Cell wall biogenesis/degradation</keyword>
<dbReference type="GO" id="GO:0071555">
    <property type="term" value="P:cell wall organization"/>
    <property type="evidence" value="ECO:0007669"/>
    <property type="project" value="UniProtKB-KW"/>
</dbReference>
<keyword evidence="7 8" id="KW-0573">Peptidoglycan synthesis</keyword>
<feature type="domain" description="Mur ligase C-terminal" evidence="9">
    <location>
        <begin position="311"/>
        <end position="426"/>
    </location>
</feature>
<accession>A0A3N2D4U4</accession>
<evidence type="ECO:0000259" key="9">
    <source>
        <dbReference type="Pfam" id="PF02875"/>
    </source>
</evidence>
<comment type="pathway">
    <text evidence="2 7 8">Cell wall biogenesis; peptidoglycan biosynthesis.</text>
</comment>
<evidence type="ECO:0000313" key="11">
    <source>
        <dbReference type="EMBL" id="ROR94783.1"/>
    </source>
</evidence>
<keyword evidence="7 8" id="KW-0132">Cell division</keyword>
<comment type="caution">
    <text evidence="11">The sequence shown here is derived from an EMBL/GenBank/DDBJ whole genome shotgun (WGS) entry which is preliminary data.</text>
</comment>
<gene>
    <name evidence="7" type="primary">murD</name>
    <name evidence="11" type="ORF">EDC56_3926</name>
</gene>
<evidence type="ECO:0000256" key="6">
    <source>
        <dbReference type="ARBA" id="ARBA00022840"/>
    </source>
</evidence>
<evidence type="ECO:0000313" key="12">
    <source>
        <dbReference type="Proteomes" id="UP000275394"/>
    </source>
</evidence>
<evidence type="ECO:0000259" key="10">
    <source>
        <dbReference type="Pfam" id="PF08245"/>
    </source>
</evidence>
<evidence type="ECO:0000256" key="1">
    <source>
        <dbReference type="ARBA" id="ARBA00004496"/>
    </source>
</evidence>
<protein>
    <recommendedName>
        <fullName evidence="7 8">UDP-N-acetylmuramoylalanine--D-glutamate ligase</fullName>
        <ecNumber evidence="7 8">6.3.2.9</ecNumber>
    </recommendedName>
    <alternativeName>
        <fullName evidence="7">D-glutamic acid-adding enzyme</fullName>
    </alternativeName>
    <alternativeName>
        <fullName evidence="7">UDP-N-acetylmuramoyl-L-alanyl-D-glutamate synthetase</fullName>
    </alternativeName>
</protein>
<dbReference type="SUPFAM" id="SSF53244">
    <property type="entry name" value="MurD-like peptide ligases, peptide-binding domain"/>
    <property type="match status" value="1"/>
</dbReference>
<dbReference type="OrthoDB" id="9809796at2"/>
<comment type="catalytic activity">
    <reaction evidence="7 8">
        <text>UDP-N-acetyl-alpha-D-muramoyl-L-alanine + D-glutamate + ATP = UDP-N-acetyl-alpha-D-muramoyl-L-alanyl-D-glutamate + ADP + phosphate + H(+)</text>
        <dbReference type="Rhea" id="RHEA:16429"/>
        <dbReference type="ChEBI" id="CHEBI:15378"/>
        <dbReference type="ChEBI" id="CHEBI:29986"/>
        <dbReference type="ChEBI" id="CHEBI:30616"/>
        <dbReference type="ChEBI" id="CHEBI:43474"/>
        <dbReference type="ChEBI" id="CHEBI:83898"/>
        <dbReference type="ChEBI" id="CHEBI:83900"/>
        <dbReference type="ChEBI" id="CHEBI:456216"/>
        <dbReference type="EC" id="6.3.2.9"/>
    </reaction>
</comment>
<dbReference type="GO" id="GO:0008360">
    <property type="term" value="P:regulation of cell shape"/>
    <property type="evidence" value="ECO:0007669"/>
    <property type="project" value="UniProtKB-KW"/>
</dbReference>
<feature type="domain" description="Mur ligase central" evidence="10">
    <location>
        <begin position="115"/>
        <end position="288"/>
    </location>
</feature>
<reference evidence="11 12" key="1">
    <citation type="submission" date="2018-11" db="EMBL/GenBank/DDBJ databases">
        <title>Genomic Encyclopedia of Type Strains, Phase IV (KMG-IV): sequencing the most valuable type-strain genomes for metagenomic binning, comparative biology and taxonomic classification.</title>
        <authorList>
            <person name="Goeker M."/>
        </authorList>
    </citation>
    <scope>NUCLEOTIDE SEQUENCE [LARGE SCALE GENOMIC DNA]</scope>
    <source>
        <strain evidence="11 12">DSM 100316</strain>
    </source>
</reference>
<dbReference type="Pfam" id="PF08245">
    <property type="entry name" value="Mur_ligase_M"/>
    <property type="match status" value="1"/>
</dbReference>
<evidence type="ECO:0000256" key="8">
    <source>
        <dbReference type="RuleBase" id="RU003664"/>
    </source>
</evidence>
<keyword evidence="4 7" id="KW-0436">Ligase</keyword>
<keyword evidence="5 7" id="KW-0547">Nucleotide-binding</keyword>
<evidence type="ECO:0000256" key="5">
    <source>
        <dbReference type="ARBA" id="ARBA00022741"/>
    </source>
</evidence>
<keyword evidence="7 8" id="KW-0131">Cell cycle</keyword>
<dbReference type="SUPFAM" id="SSF53623">
    <property type="entry name" value="MurD-like peptide ligases, catalytic domain"/>
    <property type="match status" value="1"/>
</dbReference>
<sequence length="453" mass="47737">MSQLIASDNRVAVIGLGKSGVSAARFLTAKGIPFDVFDSREKVAGLDEFCRKYPQIKVSCGALDAEQMASYKQLVVSPGVSLAVPALAYAEEQGAELLGDISLFSQYVTAPFVAITGSNAKSTVTTLVAEMALHDGKRVAVGGNLGMPALDLLLDHPDAELFVIELSSFQLERTEVLGADVATILNVSEDHLDRYSGMLAYQQSKQRVYRRSSAAVFNRADVLTQPLVSQNMKVVSFGLSKPDLNDYGLLDVAGTEYLAKGLTPLIASEELKLPGRHNIENALSALALGELVGLNTEAMLATLKTFSGLRHRCQWLAEINSVAYFNDSKGTNVGASIAAINGLSGGEGQVILIAGGVAKGADFSELAELIADKVKALVAIGEAAATLAKLVDGRIPCVFASSMAEAVAEASAAAAPGDTVLLSPACASFDMFDSFEHRGELFEHAVFSLTEVK</sequence>
<keyword evidence="6 7" id="KW-0067">ATP-binding</keyword>
<keyword evidence="12" id="KW-1185">Reference proteome</keyword>
<proteinExistence type="inferred from homology"/>
<name>A0A3N2D4U4_9GAMM</name>
<evidence type="ECO:0000256" key="4">
    <source>
        <dbReference type="ARBA" id="ARBA00022598"/>
    </source>
</evidence>
<dbReference type="SUPFAM" id="SSF51984">
    <property type="entry name" value="MurCD N-terminal domain"/>
    <property type="match status" value="1"/>
</dbReference>
<evidence type="ECO:0000256" key="7">
    <source>
        <dbReference type="HAMAP-Rule" id="MF_00639"/>
    </source>
</evidence>
<dbReference type="Pfam" id="PF02875">
    <property type="entry name" value="Mur_ligase_C"/>
    <property type="match status" value="1"/>
</dbReference>
<dbReference type="GO" id="GO:0008764">
    <property type="term" value="F:UDP-N-acetylmuramoylalanine-D-glutamate ligase activity"/>
    <property type="evidence" value="ECO:0007669"/>
    <property type="project" value="UniProtKB-UniRule"/>
</dbReference>
<dbReference type="GO" id="GO:0005524">
    <property type="term" value="F:ATP binding"/>
    <property type="evidence" value="ECO:0007669"/>
    <property type="project" value="UniProtKB-UniRule"/>
</dbReference>
<keyword evidence="7 8" id="KW-0133">Cell shape</keyword>
<dbReference type="InterPro" id="IPR036615">
    <property type="entry name" value="Mur_ligase_C_dom_sf"/>
</dbReference>
<dbReference type="Pfam" id="PF21799">
    <property type="entry name" value="MurD-like_N"/>
    <property type="match status" value="1"/>
</dbReference>
<comment type="similarity">
    <text evidence="7">Belongs to the MurCDEF family.</text>
</comment>
<dbReference type="Gene3D" id="3.90.190.20">
    <property type="entry name" value="Mur ligase, C-terminal domain"/>
    <property type="match status" value="1"/>
</dbReference>
<dbReference type="InterPro" id="IPR036565">
    <property type="entry name" value="Mur-like_cat_sf"/>
</dbReference>